<dbReference type="Proteomes" id="UP000238916">
    <property type="component" value="Unassembled WGS sequence"/>
</dbReference>
<accession>A0A2U3KZB3</accession>
<evidence type="ECO:0000313" key="2">
    <source>
        <dbReference type="Proteomes" id="UP000238916"/>
    </source>
</evidence>
<reference evidence="2" key="1">
    <citation type="submission" date="2018-02" db="EMBL/GenBank/DDBJ databases">
        <authorList>
            <person name="Hausmann B."/>
        </authorList>
    </citation>
    <scope>NUCLEOTIDE SEQUENCE [LARGE SCALE GENOMIC DNA]</scope>
    <source>
        <strain evidence="2">Peat soil MAG SbF1</strain>
    </source>
</reference>
<organism evidence="1 2">
    <name type="scientific">Candidatus Desulfosporosinus infrequens</name>
    <dbReference type="NCBI Taxonomy" id="2043169"/>
    <lineage>
        <taxon>Bacteria</taxon>
        <taxon>Bacillati</taxon>
        <taxon>Bacillota</taxon>
        <taxon>Clostridia</taxon>
        <taxon>Eubacteriales</taxon>
        <taxon>Desulfitobacteriaceae</taxon>
        <taxon>Desulfosporosinus</taxon>
    </lineage>
</organism>
<evidence type="ECO:0008006" key="3">
    <source>
        <dbReference type="Google" id="ProtNLM"/>
    </source>
</evidence>
<dbReference type="SUPFAM" id="SSF53850">
    <property type="entry name" value="Periplasmic binding protein-like II"/>
    <property type="match status" value="1"/>
</dbReference>
<dbReference type="Gene3D" id="3.40.190.10">
    <property type="entry name" value="Periplasmic binding protein-like II"/>
    <property type="match status" value="1"/>
</dbReference>
<evidence type="ECO:0000313" key="1">
    <source>
        <dbReference type="EMBL" id="SPF45026.1"/>
    </source>
</evidence>
<name>A0A2U3KZB3_9FIRM</name>
<dbReference type="EMBL" id="OMOF01000244">
    <property type="protein sequence ID" value="SPF45026.1"/>
    <property type="molecule type" value="Genomic_DNA"/>
</dbReference>
<dbReference type="AlphaFoldDB" id="A0A2U3KZB3"/>
<gene>
    <name evidence="1" type="ORF">SBF1_3180004</name>
</gene>
<protein>
    <recommendedName>
        <fullName evidence="3">LysR substrate-binding domain-containing protein</fullName>
    </recommendedName>
</protein>
<sequence>MALKERGFDTNQLNITMELGSTQAIKQLVSVGLGITIISSLTVSQECDQKIFKILKI</sequence>
<proteinExistence type="predicted"/>